<protein>
    <submittedName>
        <fullName evidence="1">Uncharacterized protein</fullName>
    </submittedName>
</protein>
<reference evidence="2" key="1">
    <citation type="journal article" date="2023" name="Front. Plant Sci.">
        <title>Chromosomal-level genome assembly of Melastoma candidum provides insights into trichome evolution.</title>
        <authorList>
            <person name="Zhong Y."/>
            <person name="Wu W."/>
            <person name="Sun C."/>
            <person name="Zou P."/>
            <person name="Liu Y."/>
            <person name="Dai S."/>
            <person name="Zhou R."/>
        </authorList>
    </citation>
    <scope>NUCLEOTIDE SEQUENCE [LARGE SCALE GENOMIC DNA]</scope>
</reference>
<keyword evidence="2" id="KW-1185">Reference proteome</keyword>
<organism evidence="1 2">
    <name type="scientific">Melastoma candidum</name>
    <dbReference type="NCBI Taxonomy" id="119954"/>
    <lineage>
        <taxon>Eukaryota</taxon>
        <taxon>Viridiplantae</taxon>
        <taxon>Streptophyta</taxon>
        <taxon>Embryophyta</taxon>
        <taxon>Tracheophyta</taxon>
        <taxon>Spermatophyta</taxon>
        <taxon>Magnoliopsida</taxon>
        <taxon>eudicotyledons</taxon>
        <taxon>Gunneridae</taxon>
        <taxon>Pentapetalae</taxon>
        <taxon>rosids</taxon>
        <taxon>malvids</taxon>
        <taxon>Myrtales</taxon>
        <taxon>Melastomataceae</taxon>
        <taxon>Melastomatoideae</taxon>
        <taxon>Melastomateae</taxon>
        <taxon>Melastoma</taxon>
    </lineage>
</organism>
<name>A0ACB9LIB9_9MYRT</name>
<gene>
    <name evidence="1" type="ORF">MLD38_035917</name>
</gene>
<evidence type="ECO:0000313" key="1">
    <source>
        <dbReference type="EMBL" id="KAI4310978.1"/>
    </source>
</evidence>
<dbReference type="EMBL" id="CM042890">
    <property type="protein sequence ID" value="KAI4310978.1"/>
    <property type="molecule type" value="Genomic_DNA"/>
</dbReference>
<sequence>MVLRKLGYDNDIKPAANLIPVLAKQNPEQSVELTNEAVDFLKGIFDSFDGRCPTICLQPPNGDFNNVFRRIVNATEQPHLSIPETEAGRNRKHYLKLIHRSLAIVLVGAAVGVVGLAAYRVYASRKNSSG</sequence>
<evidence type="ECO:0000313" key="2">
    <source>
        <dbReference type="Proteomes" id="UP001057402"/>
    </source>
</evidence>
<proteinExistence type="predicted"/>
<accession>A0ACB9LIB9</accession>
<dbReference type="Proteomes" id="UP001057402">
    <property type="component" value="Chromosome 11"/>
</dbReference>
<comment type="caution">
    <text evidence="1">The sequence shown here is derived from an EMBL/GenBank/DDBJ whole genome shotgun (WGS) entry which is preliminary data.</text>
</comment>